<dbReference type="GO" id="GO:0005634">
    <property type="term" value="C:nucleus"/>
    <property type="evidence" value="ECO:0007669"/>
    <property type="project" value="UniProtKB-SubCell"/>
</dbReference>
<dbReference type="PROSITE" id="PS00028">
    <property type="entry name" value="ZINC_FINGER_C2H2_1"/>
    <property type="match status" value="10"/>
</dbReference>
<dbReference type="Proteomes" id="UP001458880">
    <property type="component" value="Unassembled WGS sequence"/>
</dbReference>
<dbReference type="FunFam" id="3.30.160.60:FF:001480">
    <property type="entry name" value="Si:cabz01071911.3"/>
    <property type="match status" value="1"/>
</dbReference>
<dbReference type="AlphaFoldDB" id="A0AAW1LQ66"/>
<comment type="similarity">
    <text evidence="2">Belongs to the krueppel C2H2-type zinc-finger protein family.</text>
</comment>
<feature type="domain" description="C2H2-type" evidence="12">
    <location>
        <begin position="411"/>
        <end position="435"/>
    </location>
</feature>
<keyword evidence="9" id="KW-0804">Transcription</keyword>
<sequence length="589" mass="69602">MKVITLHFSPGINTMTFQKLKRTSETDDNCYHEDEDQVSKLKLNYTKRSWICKVCEAVFETRKSLTKHRTDEHLQAFRETETKYSYNEEGGLYSCKTCDVERQSLEEIEAHIIVHEEKYNCPECEEVYYSAQKLALHMKRHWDDDLYRAFTFVEVNMMDDGGILAVNNSPTVEKRRRARCSICPRSKDVKTRSCCSICLVLMCKRHLLLLCHHCLVDDRDKAIKLMSCVDSRLRKLFRKLKSDGPKRRRAKSKPRKWQCKNCREEFPTRRVMVEHRKNAHALEVESLEYRYTYSILDESYTCNTCDTEMKTKEEIEKHVLEHEDKFVCTECNEAFYSANKYCLHLRKHSNEEIYRCPLCDYNTARRTSIAIHINRIHLQKFLYHCQFCGKGFQDVVTFKEHENIHLGADPLSCVVCDKKFSFTRNLMMHQVRNHTVTILGVQMNTHLKKCEMCKKSFSKMSTLERHMKTHDKTIPKEKTHLCDTCGKGFARKDKLIVHYRVHTGYKPYKCGYCDKSFTKKDYLVMHERIHSGEKPYCCIYCGKCFNQDASLRIHVRSHTGERPYICQLCNNGFVSRAALRVHFNNCRSY</sequence>
<dbReference type="FunFam" id="3.30.160.60:FF:001119">
    <property type="entry name" value="zinc finger protein 408"/>
    <property type="match status" value="1"/>
</dbReference>
<feature type="domain" description="C2H2-type" evidence="12">
    <location>
        <begin position="257"/>
        <end position="285"/>
    </location>
</feature>
<dbReference type="SMART" id="SM00355">
    <property type="entry name" value="ZnF_C2H2"/>
    <property type="match status" value="14"/>
</dbReference>
<dbReference type="Pfam" id="PF00096">
    <property type="entry name" value="zf-C2H2"/>
    <property type="match status" value="5"/>
</dbReference>
<dbReference type="FunFam" id="3.30.160.60:FF:000303">
    <property type="entry name" value="Zinc finger protein 41"/>
    <property type="match status" value="1"/>
</dbReference>
<dbReference type="PANTHER" id="PTHR24376:SF235">
    <property type="entry name" value="C2H2-TYPE DOMAIN-CONTAINING PROTEIN"/>
    <property type="match status" value="1"/>
</dbReference>
<evidence type="ECO:0000256" key="3">
    <source>
        <dbReference type="ARBA" id="ARBA00022723"/>
    </source>
</evidence>
<dbReference type="InterPro" id="IPR036236">
    <property type="entry name" value="Znf_C2H2_sf"/>
</dbReference>
<evidence type="ECO:0000256" key="2">
    <source>
        <dbReference type="ARBA" id="ARBA00006991"/>
    </source>
</evidence>
<reference evidence="13 14" key="1">
    <citation type="journal article" date="2024" name="BMC Genomics">
        <title>De novo assembly and annotation of Popillia japonica's genome with initial clues to its potential as an invasive pest.</title>
        <authorList>
            <person name="Cucini C."/>
            <person name="Boschi S."/>
            <person name="Funari R."/>
            <person name="Cardaioli E."/>
            <person name="Iannotti N."/>
            <person name="Marturano G."/>
            <person name="Paoli F."/>
            <person name="Bruttini M."/>
            <person name="Carapelli A."/>
            <person name="Frati F."/>
            <person name="Nardi F."/>
        </authorList>
    </citation>
    <scope>NUCLEOTIDE SEQUENCE [LARGE SCALE GENOMIC DNA]</scope>
    <source>
        <strain evidence="13">DMR45628</strain>
    </source>
</reference>
<keyword evidence="6" id="KW-0862">Zinc</keyword>
<keyword evidence="3" id="KW-0479">Metal-binding</keyword>
<dbReference type="Gene3D" id="3.30.160.60">
    <property type="entry name" value="Classic Zinc Finger"/>
    <property type="match status" value="9"/>
</dbReference>
<keyword evidence="7" id="KW-0805">Transcription regulation</keyword>
<dbReference type="Pfam" id="PF13912">
    <property type="entry name" value="zf-C2H2_6"/>
    <property type="match status" value="1"/>
</dbReference>
<feature type="domain" description="C2H2-type" evidence="12">
    <location>
        <begin position="508"/>
        <end position="535"/>
    </location>
</feature>
<evidence type="ECO:0000256" key="6">
    <source>
        <dbReference type="ARBA" id="ARBA00022833"/>
    </source>
</evidence>
<evidence type="ECO:0000313" key="13">
    <source>
        <dbReference type="EMBL" id="KAK9736170.1"/>
    </source>
</evidence>
<evidence type="ECO:0000256" key="4">
    <source>
        <dbReference type="ARBA" id="ARBA00022737"/>
    </source>
</evidence>
<evidence type="ECO:0000256" key="10">
    <source>
        <dbReference type="ARBA" id="ARBA00023242"/>
    </source>
</evidence>
<dbReference type="EMBL" id="JASPKY010000117">
    <property type="protein sequence ID" value="KAK9736170.1"/>
    <property type="molecule type" value="Genomic_DNA"/>
</dbReference>
<keyword evidence="5 11" id="KW-0863">Zinc-finger</keyword>
<dbReference type="PANTHER" id="PTHR24376">
    <property type="entry name" value="ZINC FINGER PROTEIN"/>
    <property type="match status" value="1"/>
</dbReference>
<feature type="domain" description="C2H2-type" evidence="12">
    <location>
        <begin position="480"/>
        <end position="507"/>
    </location>
</feature>
<feature type="domain" description="C2H2-type" evidence="12">
    <location>
        <begin position="448"/>
        <end position="475"/>
    </location>
</feature>
<protein>
    <submittedName>
        <fullName evidence="13">Zinc finger, C2H2 type</fullName>
    </submittedName>
</protein>
<keyword evidence="10" id="KW-0539">Nucleus</keyword>
<feature type="domain" description="C2H2-type" evidence="12">
    <location>
        <begin position="383"/>
        <end position="410"/>
    </location>
</feature>
<evidence type="ECO:0000256" key="7">
    <source>
        <dbReference type="ARBA" id="ARBA00023015"/>
    </source>
</evidence>
<keyword evidence="14" id="KW-1185">Reference proteome</keyword>
<evidence type="ECO:0000259" key="12">
    <source>
        <dbReference type="PROSITE" id="PS50157"/>
    </source>
</evidence>
<feature type="domain" description="C2H2-type" evidence="12">
    <location>
        <begin position="326"/>
        <end position="353"/>
    </location>
</feature>
<comment type="subcellular location">
    <subcellularLocation>
        <location evidence="1">Nucleus</location>
    </subcellularLocation>
</comment>
<evidence type="ECO:0000313" key="14">
    <source>
        <dbReference type="Proteomes" id="UP001458880"/>
    </source>
</evidence>
<dbReference type="SUPFAM" id="SSF57667">
    <property type="entry name" value="beta-beta-alpha zinc fingers"/>
    <property type="match status" value="7"/>
</dbReference>
<dbReference type="InterPro" id="IPR013087">
    <property type="entry name" value="Znf_C2H2_type"/>
</dbReference>
<name>A0AAW1LQ66_POPJA</name>
<dbReference type="GO" id="GO:1990837">
    <property type="term" value="F:sequence-specific double-stranded DNA binding"/>
    <property type="evidence" value="ECO:0007669"/>
    <property type="project" value="UniProtKB-ARBA"/>
</dbReference>
<evidence type="ECO:0000256" key="9">
    <source>
        <dbReference type="ARBA" id="ARBA00023163"/>
    </source>
</evidence>
<dbReference type="PROSITE" id="PS50157">
    <property type="entry name" value="ZINC_FINGER_C2H2_2"/>
    <property type="match status" value="9"/>
</dbReference>
<accession>A0AAW1LQ66</accession>
<evidence type="ECO:0000256" key="5">
    <source>
        <dbReference type="ARBA" id="ARBA00022771"/>
    </source>
</evidence>
<evidence type="ECO:0000256" key="1">
    <source>
        <dbReference type="ARBA" id="ARBA00004123"/>
    </source>
</evidence>
<keyword evidence="8" id="KW-0238">DNA-binding</keyword>
<proteinExistence type="inferred from homology"/>
<feature type="domain" description="C2H2-type" evidence="12">
    <location>
        <begin position="119"/>
        <end position="146"/>
    </location>
</feature>
<keyword evidence="4" id="KW-0677">Repeat</keyword>
<comment type="caution">
    <text evidence="13">The sequence shown here is derived from an EMBL/GenBank/DDBJ whole genome shotgun (WGS) entry which is preliminary data.</text>
</comment>
<organism evidence="13 14">
    <name type="scientific">Popillia japonica</name>
    <name type="common">Japanese beetle</name>
    <dbReference type="NCBI Taxonomy" id="7064"/>
    <lineage>
        <taxon>Eukaryota</taxon>
        <taxon>Metazoa</taxon>
        <taxon>Ecdysozoa</taxon>
        <taxon>Arthropoda</taxon>
        <taxon>Hexapoda</taxon>
        <taxon>Insecta</taxon>
        <taxon>Pterygota</taxon>
        <taxon>Neoptera</taxon>
        <taxon>Endopterygota</taxon>
        <taxon>Coleoptera</taxon>
        <taxon>Polyphaga</taxon>
        <taxon>Scarabaeiformia</taxon>
        <taxon>Scarabaeidae</taxon>
        <taxon>Rutelinae</taxon>
        <taxon>Popillia</taxon>
    </lineage>
</organism>
<evidence type="ECO:0000256" key="11">
    <source>
        <dbReference type="PROSITE-ProRule" id="PRU00042"/>
    </source>
</evidence>
<feature type="domain" description="C2H2-type" evidence="12">
    <location>
        <begin position="536"/>
        <end position="563"/>
    </location>
</feature>
<dbReference type="GO" id="GO:0008270">
    <property type="term" value="F:zinc ion binding"/>
    <property type="evidence" value="ECO:0007669"/>
    <property type="project" value="UniProtKB-KW"/>
</dbReference>
<evidence type="ECO:0000256" key="8">
    <source>
        <dbReference type="ARBA" id="ARBA00023125"/>
    </source>
</evidence>
<gene>
    <name evidence="13" type="ORF">QE152_g12708</name>
</gene>